<dbReference type="PANTHER" id="PTHR31610:SF0">
    <property type="entry name" value="SLC26A_SULP TRANSPORTER DOMAIN-CONTAINING PROTEIN"/>
    <property type="match status" value="1"/>
</dbReference>
<feature type="transmembrane region" description="Helical" evidence="1">
    <location>
        <begin position="175"/>
        <end position="194"/>
    </location>
</feature>
<feature type="transmembrane region" description="Helical" evidence="1">
    <location>
        <begin position="349"/>
        <end position="367"/>
    </location>
</feature>
<keyword evidence="1" id="KW-0812">Transmembrane</keyword>
<feature type="transmembrane region" description="Helical" evidence="1">
    <location>
        <begin position="466"/>
        <end position="486"/>
    </location>
</feature>
<dbReference type="PANTHER" id="PTHR31610">
    <property type="entry name" value="SLR0360 PROTEIN"/>
    <property type="match status" value="1"/>
</dbReference>
<comment type="caution">
    <text evidence="2">The sequence shown here is derived from an EMBL/GenBank/DDBJ whole genome shotgun (WGS) entry which is preliminary data.</text>
</comment>
<organism evidence="2 3">
    <name type="scientific">bacterium (Candidatus Blackallbacteria) CG17_big_fil_post_rev_8_21_14_2_50_48_46</name>
    <dbReference type="NCBI Taxonomy" id="2014261"/>
    <lineage>
        <taxon>Bacteria</taxon>
        <taxon>Candidatus Blackallbacteria</taxon>
    </lineage>
</organism>
<accession>A0A2M7G346</accession>
<feature type="transmembrane region" description="Helical" evidence="1">
    <location>
        <begin position="501"/>
        <end position="521"/>
    </location>
</feature>
<feature type="transmembrane region" description="Helical" evidence="1">
    <location>
        <begin position="91"/>
        <end position="108"/>
    </location>
</feature>
<dbReference type="Proteomes" id="UP000231019">
    <property type="component" value="Unassembled WGS sequence"/>
</dbReference>
<proteinExistence type="predicted"/>
<dbReference type="AlphaFoldDB" id="A0A2M7G346"/>
<evidence type="ECO:0000256" key="1">
    <source>
        <dbReference type="SAM" id="Phobius"/>
    </source>
</evidence>
<feature type="transmembrane region" description="Helical" evidence="1">
    <location>
        <begin position="254"/>
        <end position="273"/>
    </location>
</feature>
<name>A0A2M7G346_9BACT</name>
<evidence type="ECO:0000313" key="3">
    <source>
        <dbReference type="Proteomes" id="UP000231019"/>
    </source>
</evidence>
<reference evidence="2 3" key="1">
    <citation type="submission" date="2017-09" db="EMBL/GenBank/DDBJ databases">
        <title>Depth-based differentiation of microbial function through sediment-hosted aquifers and enrichment of novel symbionts in the deep terrestrial subsurface.</title>
        <authorList>
            <person name="Probst A.J."/>
            <person name="Ladd B."/>
            <person name="Jarett J.K."/>
            <person name="Geller-Mcgrath D.E."/>
            <person name="Sieber C.M."/>
            <person name="Emerson J.B."/>
            <person name="Anantharaman K."/>
            <person name="Thomas B.C."/>
            <person name="Malmstrom R."/>
            <person name="Stieglmeier M."/>
            <person name="Klingl A."/>
            <person name="Woyke T."/>
            <person name="Ryan C.M."/>
            <person name="Banfield J.F."/>
        </authorList>
    </citation>
    <scope>NUCLEOTIDE SEQUENCE [LARGE SCALE GENOMIC DNA]</scope>
    <source>
        <strain evidence="2">CG17_big_fil_post_rev_8_21_14_2_50_48_46</strain>
    </source>
</reference>
<feature type="transmembrane region" description="Helical" evidence="1">
    <location>
        <begin position="324"/>
        <end position="343"/>
    </location>
</feature>
<keyword evidence="1" id="KW-1133">Transmembrane helix</keyword>
<feature type="transmembrane region" description="Helical" evidence="1">
    <location>
        <begin position="149"/>
        <end position="168"/>
    </location>
</feature>
<feature type="transmembrane region" description="Helical" evidence="1">
    <location>
        <begin position="436"/>
        <end position="459"/>
    </location>
</feature>
<feature type="transmembrane region" description="Helical" evidence="1">
    <location>
        <begin position="29"/>
        <end position="48"/>
    </location>
</feature>
<protein>
    <submittedName>
        <fullName evidence="2">Uncharacterized protein</fullName>
    </submittedName>
</protein>
<keyword evidence="1" id="KW-0472">Membrane</keyword>
<feature type="transmembrane region" description="Helical" evidence="1">
    <location>
        <begin position="200"/>
        <end position="224"/>
    </location>
</feature>
<feature type="transmembrane region" description="Helical" evidence="1">
    <location>
        <begin position="115"/>
        <end position="137"/>
    </location>
</feature>
<feature type="transmembrane region" description="Helical" evidence="1">
    <location>
        <begin position="55"/>
        <end position="71"/>
    </location>
</feature>
<sequence length="535" mass="56835">MNTTQSYKWATWGDLNAFWALMLDNVTNLVLFTSILGGVFGFPVNFIFTKMIPGTCLGVMIGDLVYSWLAIKLAKETGNDKVTAMPLGLDTPSTIGMAFAVLGPAYLATGKNAELTWYIGMSVMVFMGILKLIFSFIGGWVQRVVPQAGLLGSLAGIGIALLGFLPLVDIFKMPIVGLVALGIVLCAVVARLPMPKGIPGIFAAVAIGTLLYYLTGPSGLLGLAEFKTPQLAMHLALPIPSLGFLWGFKDAIPYLPIALPFGILTVVGGINVTESARLAGDHFNTRTILLTEAIATLVAGIFGGMAQSTPYIGHPAYKAMGARAAYTLATGLFIGIGGILGYTSSVVDLIPAPAVAGILIFVGLEIVAQAFEVCPHRHYAAIGLAMLPTVANLAMIQVDNLQGQTMGALMGLPGVAEILKAHPLHLPHEMETSLQAIHVLGHGFILTGMLWGAFLAFLIDRQMNKAMLILGVTALLTFFGVIHSVVPDGSVYLPWQTGSTLPYYLTVAYLLIAAWVWFLTLTLPKHELEPIGEGQ</sequence>
<evidence type="ECO:0000313" key="2">
    <source>
        <dbReference type="EMBL" id="PIW16244.1"/>
    </source>
</evidence>
<dbReference type="EMBL" id="PFFQ01000039">
    <property type="protein sequence ID" value="PIW16244.1"/>
    <property type="molecule type" value="Genomic_DNA"/>
</dbReference>
<gene>
    <name evidence="2" type="ORF">COW36_14055</name>
</gene>